<keyword evidence="4" id="KW-0249">Electron transport</keyword>
<evidence type="ECO:0000256" key="3">
    <source>
        <dbReference type="ARBA" id="ARBA00022723"/>
    </source>
</evidence>
<feature type="binding site" description="covalent" evidence="7">
    <location>
        <position position="135"/>
    </location>
    <ligand>
        <name>heme c</name>
        <dbReference type="ChEBI" id="CHEBI:61717"/>
    </ligand>
</feature>
<keyword evidence="1" id="KW-0813">Transport</keyword>
<dbReference type="InterPro" id="IPR012127">
    <property type="entry name" value="Cyt_c_prime"/>
</dbReference>
<accession>A0A1S1WW04</accession>
<name>A0A1S1WW04_9NEIS</name>
<dbReference type="GO" id="GO:0022900">
    <property type="term" value="P:electron transport chain"/>
    <property type="evidence" value="ECO:0007669"/>
    <property type="project" value="InterPro"/>
</dbReference>
<dbReference type="InterPro" id="IPR002321">
    <property type="entry name" value="Cyt_c_II"/>
</dbReference>
<evidence type="ECO:0000256" key="8">
    <source>
        <dbReference type="SAM" id="SignalP"/>
    </source>
</evidence>
<comment type="caution">
    <text evidence="9">The sequence shown here is derived from an EMBL/GenBank/DDBJ whole genome shotgun (WGS) entry which is preliminary data.</text>
</comment>
<proteinExistence type="predicted"/>
<feature type="signal peptide" evidence="8">
    <location>
        <begin position="1"/>
        <end position="22"/>
    </location>
</feature>
<dbReference type="GO" id="GO:0042597">
    <property type="term" value="C:periplasmic space"/>
    <property type="evidence" value="ECO:0007669"/>
    <property type="project" value="InterPro"/>
</dbReference>
<dbReference type="Pfam" id="PF01322">
    <property type="entry name" value="Cytochrom_C_2"/>
    <property type="match status" value="1"/>
</dbReference>
<reference evidence="9 10" key="1">
    <citation type="submission" date="2016-09" db="EMBL/GenBank/DDBJ databases">
        <title>Chromobacterium muskegensis sp. nov., an insecticidal bacterium isolated from Sphagnum bogs.</title>
        <authorList>
            <person name="Sparks M.E."/>
            <person name="Blackburn M.B."/>
            <person name="Gundersen-Rindal D.E."/>
            <person name="Mitchell A."/>
            <person name="Farrar R."/>
            <person name="Kuhar D."/>
        </authorList>
    </citation>
    <scope>NUCLEOTIDE SEQUENCE [LARGE SCALE GENOMIC DNA]</scope>
    <source>
        <strain evidence="9 10">37-2</strain>
    </source>
</reference>
<dbReference type="GO" id="GO:0009055">
    <property type="term" value="F:electron transfer activity"/>
    <property type="evidence" value="ECO:0007669"/>
    <property type="project" value="InterPro"/>
</dbReference>
<evidence type="ECO:0000256" key="4">
    <source>
        <dbReference type="ARBA" id="ARBA00022982"/>
    </source>
</evidence>
<evidence type="ECO:0000313" key="9">
    <source>
        <dbReference type="EMBL" id="OHX11382.1"/>
    </source>
</evidence>
<sequence>MTMKKILTALLLAAIAVPAAHADTPAEIRTKAFKKMLLTFEPLGMVARDRAPYNKAQFQQQAETLKQLAAEPFKHFPAGSISGSSRAKPEIWSQPAKFEADRDAFLKSVGDLAAIAKNGDLAAVKKGYGQVAQNCKTCHDSFRGPEK</sequence>
<dbReference type="GO" id="GO:0005506">
    <property type="term" value="F:iron ion binding"/>
    <property type="evidence" value="ECO:0007669"/>
    <property type="project" value="InterPro"/>
</dbReference>
<dbReference type="SUPFAM" id="SSF47175">
    <property type="entry name" value="Cytochromes"/>
    <property type="match status" value="1"/>
</dbReference>
<evidence type="ECO:0000313" key="10">
    <source>
        <dbReference type="Proteomes" id="UP000180088"/>
    </source>
</evidence>
<evidence type="ECO:0000256" key="5">
    <source>
        <dbReference type="ARBA" id="ARBA00023004"/>
    </source>
</evidence>
<keyword evidence="8" id="KW-0732">Signal</keyword>
<keyword evidence="5 6" id="KW-0408">Iron</keyword>
<organism evidence="9 10">
    <name type="scientific">Chromobacterium sphagni</name>
    <dbReference type="NCBI Taxonomy" id="1903179"/>
    <lineage>
        <taxon>Bacteria</taxon>
        <taxon>Pseudomonadati</taxon>
        <taxon>Pseudomonadota</taxon>
        <taxon>Betaproteobacteria</taxon>
        <taxon>Neisseriales</taxon>
        <taxon>Chromobacteriaceae</taxon>
        <taxon>Chromobacterium</taxon>
    </lineage>
</organism>
<keyword evidence="2 7" id="KW-0349">Heme</keyword>
<feature type="binding site" description="covalent" evidence="7">
    <location>
        <position position="138"/>
    </location>
    <ligand>
        <name>heme c</name>
        <dbReference type="ChEBI" id="CHEBI:61717"/>
    </ligand>
</feature>
<evidence type="ECO:0000256" key="2">
    <source>
        <dbReference type="ARBA" id="ARBA00022617"/>
    </source>
</evidence>
<dbReference type="GO" id="GO:0020037">
    <property type="term" value="F:heme binding"/>
    <property type="evidence" value="ECO:0007669"/>
    <property type="project" value="InterPro"/>
</dbReference>
<keyword evidence="3 6" id="KW-0479">Metal-binding</keyword>
<dbReference type="EMBL" id="MKCS01000002">
    <property type="protein sequence ID" value="OHX11382.1"/>
    <property type="molecule type" value="Genomic_DNA"/>
</dbReference>
<protein>
    <submittedName>
        <fullName evidence="9">Cytochrome C</fullName>
    </submittedName>
</protein>
<feature type="chain" id="PRO_5010386414" evidence="8">
    <location>
        <begin position="23"/>
        <end position="147"/>
    </location>
</feature>
<evidence type="ECO:0000256" key="6">
    <source>
        <dbReference type="PIRSR" id="PIRSR000027-1"/>
    </source>
</evidence>
<dbReference type="Gene3D" id="1.20.120.10">
    <property type="entry name" value="Cytochrome c/b562"/>
    <property type="match status" value="1"/>
</dbReference>
<evidence type="ECO:0000256" key="1">
    <source>
        <dbReference type="ARBA" id="ARBA00022448"/>
    </source>
</evidence>
<dbReference type="Proteomes" id="UP000180088">
    <property type="component" value="Unassembled WGS sequence"/>
</dbReference>
<feature type="binding site" description="axial binding residue" evidence="6">
    <location>
        <position position="139"/>
    </location>
    <ligand>
        <name>heme c</name>
        <dbReference type="ChEBI" id="CHEBI:61717"/>
    </ligand>
    <ligandPart>
        <name>Fe</name>
        <dbReference type="ChEBI" id="CHEBI:18248"/>
    </ligandPart>
</feature>
<dbReference type="PROSITE" id="PS51009">
    <property type="entry name" value="CYTCII"/>
    <property type="match status" value="1"/>
</dbReference>
<dbReference type="AlphaFoldDB" id="A0A1S1WW04"/>
<dbReference type="STRING" id="1903179.BI347_17050"/>
<comment type="PTM">
    <text evidence="7">Binds 1 heme group per subunit.</text>
</comment>
<dbReference type="OrthoDB" id="5520910at2"/>
<dbReference type="PIRSF" id="PIRSF000027">
    <property type="entry name" value="Cytc_c_prime"/>
    <property type="match status" value="1"/>
</dbReference>
<evidence type="ECO:0000256" key="7">
    <source>
        <dbReference type="PIRSR" id="PIRSR000027-2"/>
    </source>
</evidence>
<gene>
    <name evidence="9" type="ORF">BI347_17050</name>
</gene>
<dbReference type="InterPro" id="IPR010980">
    <property type="entry name" value="Cyt_c/b562"/>
</dbReference>